<organism evidence="1 2">
    <name type="scientific">Robiginitalea biformata (strain ATCC BAA-864 / DSM 15991 / KCTC 12146 / HTCC2501)</name>
    <dbReference type="NCBI Taxonomy" id="313596"/>
    <lineage>
        <taxon>Bacteria</taxon>
        <taxon>Pseudomonadati</taxon>
        <taxon>Bacteroidota</taxon>
        <taxon>Flavobacteriia</taxon>
        <taxon>Flavobacteriales</taxon>
        <taxon>Flavobacteriaceae</taxon>
        <taxon>Robiginitalea</taxon>
    </lineage>
</organism>
<dbReference type="Proteomes" id="UP000009049">
    <property type="component" value="Chromosome"/>
</dbReference>
<keyword evidence="2" id="KW-1185">Reference proteome</keyword>
<dbReference type="EMBL" id="CP001712">
    <property type="protein sequence ID" value="EAR14926.1"/>
    <property type="molecule type" value="Genomic_DNA"/>
</dbReference>
<dbReference type="HOGENOM" id="CLU_3424918_0_0_10"/>
<name>A4CMN4_ROBBH</name>
<evidence type="ECO:0000313" key="1">
    <source>
        <dbReference type="EMBL" id="EAR14926.1"/>
    </source>
</evidence>
<sequence length="22" mass="2733">MPFRRVGIHGFRIYEIPEFRVI</sequence>
<dbReference type="AlphaFoldDB" id="A4CMN4"/>
<dbReference type="KEGG" id="rbi:RB2501_11387"/>
<evidence type="ECO:0000313" key="2">
    <source>
        <dbReference type="Proteomes" id="UP000009049"/>
    </source>
</evidence>
<dbReference type="STRING" id="313596.RB2501_11387"/>
<gene>
    <name evidence="1" type="ordered locus">RB2501_11387</name>
</gene>
<reference evidence="1 2" key="1">
    <citation type="journal article" date="2009" name="J. Bacteriol.">
        <title>Complete genome sequence of Robiginitalea biformata HTCC2501.</title>
        <authorList>
            <person name="Oh H.M."/>
            <person name="Giovannoni S.J."/>
            <person name="Lee K."/>
            <person name="Ferriera S."/>
            <person name="Johnson J."/>
            <person name="Cho J.C."/>
        </authorList>
    </citation>
    <scope>NUCLEOTIDE SEQUENCE [LARGE SCALE GENOMIC DNA]</scope>
    <source>
        <strain evidence="2">ATCC BAA-864 / HTCC2501 / KCTC 12146</strain>
    </source>
</reference>
<accession>A4CMN4</accession>
<protein>
    <submittedName>
        <fullName evidence="1">Uncharacterized protein</fullName>
    </submittedName>
</protein>
<proteinExistence type="predicted"/>